<evidence type="ECO:0000259" key="1">
    <source>
        <dbReference type="PROSITE" id="PS50936"/>
    </source>
</evidence>
<dbReference type="InterPro" id="IPR010914">
    <property type="entry name" value="RsgA_GTPase_dom"/>
</dbReference>
<evidence type="ECO:0000313" key="2">
    <source>
        <dbReference type="EMBL" id="KAL2545943.1"/>
    </source>
</evidence>
<organism evidence="2 3">
    <name type="scientific">Forsythia ovata</name>
    <dbReference type="NCBI Taxonomy" id="205694"/>
    <lineage>
        <taxon>Eukaryota</taxon>
        <taxon>Viridiplantae</taxon>
        <taxon>Streptophyta</taxon>
        <taxon>Embryophyta</taxon>
        <taxon>Tracheophyta</taxon>
        <taxon>Spermatophyta</taxon>
        <taxon>Magnoliopsida</taxon>
        <taxon>eudicotyledons</taxon>
        <taxon>Gunneridae</taxon>
        <taxon>Pentapetalae</taxon>
        <taxon>asterids</taxon>
        <taxon>lamiids</taxon>
        <taxon>Lamiales</taxon>
        <taxon>Oleaceae</taxon>
        <taxon>Forsythieae</taxon>
        <taxon>Forsythia</taxon>
    </lineage>
</organism>
<sequence>MENVQILVEWKSRLRSWGYEPVLCSVDAKWGLDTLNFILRDKTSVIVGPSGVGKSSLINALRGNRHVPGVAEEDNWFERLTFSHINVYALLGGLPLVRSIICNKKDSHYTTKAKNPNACAQPEFAEMGENNYALGILGAELVVPLQMEDLAHR</sequence>
<dbReference type="AlphaFoldDB" id="A0ABD1WAZ9"/>
<dbReference type="InterPro" id="IPR027417">
    <property type="entry name" value="P-loop_NTPase"/>
</dbReference>
<proteinExistence type="predicted"/>
<dbReference type="SUPFAM" id="SSF52540">
    <property type="entry name" value="P-loop containing nucleoside triphosphate hydrolases"/>
    <property type="match status" value="2"/>
</dbReference>
<dbReference type="EMBL" id="JBFOLJ010000004">
    <property type="protein sequence ID" value="KAL2545943.1"/>
    <property type="molecule type" value="Genomic_DNA"/>
</dbReference>
<dbReference type="PROSITE" id="PS50936">
    <property type="entry name" value="ENGC_GTPASE"/>
    <property type="match status" value="1"/>
</dbReference>
<feature type="domain" description="EngC GTPase" evidence="1">
    <location>
        <begin position="1"/>
        <end position="103"/>
    </location>
</feature>
<evidence type="ECO:0000313" key="3">
    <source>
        <dbReference type="Proteomes" id="UP001604277"/>
    </source>
</evidence>
<accession>A0ABD1WAZ9</accession>
<dbReference type="Pfam" id="PF03193">
    <property type="entry name" value="RsgA_GTPase"/>
    <property type="match status" value="1"/>
</dbReference>
<comment type="caution">
    <text evidence="2">The sequence shown here is derived from an EMBL/GenBank/DDBJ whole genome shotgun (WGS) entry which is preliminary data.</text>
</comment>
<keyword evidence="3" id="KW-1185">Reference proteome</keyword>
<gene>
    <name evidence="2" type="ORF">Fot_15176</name>
</gene>
<dbReference type="Proteomes" id="UP001604277">
    <property type="component" value="Unassembled WGS sequence"/>
</dbReference>
<dbReference type="Gene3D" id="3.40.50.300">
    <property type="entry name" value="P-loop containing nucleotide triphosphate hydrolases"/>
    <property type="match status" value="1"/>
</dbReference>
<name>A0ABD1WAZ9_9LAMI</name>
<dbReference type="PANTHER" id="PTHR32120">
    <property type="entry name" value="SMALL RIBOSOMAL SUBUNIT BIOGENESIS GTPASE RSGA"/>
    <property type="match status" value="1"/>
</dbReference>
<reference evidence="3" key="1">
    <citation type="submission" date="2024-07" db="EMBL/GenBank/DDBJ databases">
        <title>Two chromosome-level genome assemblies of Korean endemic species Abeliophyllum distichum and Forsythia ovata (Oleaceae).</title>
        <authorList>
            <person name="Jang H."/>
        </authorList>
    </citation>
    <scope>NUCLEOTIDE SEQUENCE [LARGE SCALE GENOMIC DNA]</scope>
</reference>
<dbReference type="PANTHER" id="PTHR32120:SF11">
    <property type="entry name" value="SMALL RIBOSOMAL SUBUNIT BIOGENESIS GTPASE RSGA 1, MITOCHONDRIAL-RELATED"/>
    <property type="match status" value="1"/>
</dbReference>
<dbReference type="InterPro" id="IPR004881">
    <property type="entry name" value="Ribosome_biogen_GTPase_RsgA"/>
</dbReference>
<protein>
    <recommendedName>
        <fullName evidence="1">EngC GTPase domain-containing protein</fullName>
    </recommendedName>
</protein>